<evidence type="ECO:0000313" key="4">
    <source>
        <dbReference type="Proteomes" id="UP000290588"/>
    </source>
</evidence>
<evidence type="ECO:0008006" key="5">
    <source>
        <dbReference type="Google" id="ProtNLM"/>
    </source>
</evidence>
<evidence type="ECO:0000313" key="2">
    <source>
        <dbReference type="EMBL" id="RXI29004.1"/>
    </source>
</evidence>
<keyword evidence="3" id="KW-1185">Reference proteome</keyword>
<dbReference type="Proteomes" id="UP000262582">
    <property type="component" value="Chromosome"/>
</dbReference>
<reference evidence="2 4" key="1">
    <citation type="submission" date="2017-09" db="EMBL/GenBank/DDBJ databases">
        <title>Genomics of the genus Arcobacter.</title>
        <authorList>
            <person name="Perez-Cataluna A."/>
            <person name="Figueras M.J."/>
            <person name="Salas-Masso N."/>
        </authorList>
    </citation>
    <scope>NUCLEOTIDE SEQUENCE [LARGE SCALE GENOMIC DNA]</scope>
    <source>
        <strain evidence="2 4">CECT 7837</strain>
    </source>
</reference>
<evidence type="ECO:0000313" key="1">
    <source>
        <dbReference type="EMBL" id="AXX95116.1"/>
    </source>
</evidence>
<dbReference type="AlphaFoldDB" id="A0A347U8D8"/>
<organism evidence="2 4">
    <name type="scientific">Arcobacter ellisii</name>
    <dbReference type="NCBI Taxonomy" id="913109"/>
    <lineage>
        <taxon>Bacteria</taxon>
        <taxon>Pseudomonadati</taxon>
        <taxon>Campylobacterota</taxon>
        <taxon>Epsilonproteobacteria</taxon>
        <taxon>Campylobacterales</taxon>
        <taxon>Arcobacteraceae</taxon>
        <taxon>Arcobacter</taxon>
    </lineage>
</organism>
<dbReference type="RefSeq" id="WP_118917303.1">
    <property type="nucleotide sequence ID" value="NZ_CP032097.1"/>
</dbReference>
<sequence length="247" mass="29592">MSNIYHVTTQLGRMDSFFLEANSSQDIINLLNEISEADIINIKKIIYSKNYKIATNDSLSQYPKNEDSIYKWSWFCYSNNHSKQIDLYNLKPYTTKEDIEKFLKTQLIVDEPIIGFYDDVRTDFKDTNIFDENLYQVVYKYNSRTYNENFYSNNIEELKKFFEKFVSGELVEIREFEFSNLSIKEDDGNYYKRVSLKFIDDNLVFKTFIPNIKKNKDFNLIKQLITNNLRFNNKKIEADKINFFLKS</sequence>
<dbReference type="EMBL" id="CP032097">
    <property type="protein sequence ID" value="AXX95116.1"/>
    <property type="molecule type" value="Genomic_DNA"/>
</dbReference>
<reference evidence="1 3" key="2">
    <citation type="submission" date="2018-08" db="EMBL/GenBank/DDBJ databases">
        <title>Complete genome of the Arcobacter ellisii type strain LMG 26155.</title>
        <authorList>
            <person name="Miller W.G."/>
            <person name="Yee E."/>
            <person name="Bono J.L."/>
        </authorList>
    </citation>
    <scope>NUCLEOTIDE SEQUENCE [LARGE SCALE GENOMIC DNA]</scope>
    <source>
        <strain evidence="1 3">LMG 26155</strain>
    </source>
</reference>
<dbReference type="EMBL" id="NXIG01000015">
    <property type="protein sequence ID" value="RXI29004.1"/>
    <property type="molecule type" value="Genomic_DNA"/>
</dbReference>
<gene>
    <name evidence="1" type="ORF">AELL_1454</name>
    <name evidence="2" type="ORF">CP962_12350</name>
</gene>
<dbReference type="Proteomes" id="UP000290588">
    <property type="component" value="Unassembled WGS sequence"/>
</dbReference>
<dbReference type="OrthoDB" id="5350375at2"/>
<dbReference type="KEGG" id="aell:AELL_1454"/>
<evidence type="ECO:0000313" key="3">
    <source>
        <dbReference type="Proteomes" id="UP000262582"/>
    </source>
</evidence>
<accession>A0A347U8D8</accession>
<proteinExistence type="predicted"/>
<protein>
    <recommendedName>
        <fullName evidence="5">DUF2971 domain-containing protein</fullName>
    </recommendedName>
</protein>
<name>A0A347U8D8_9BACT</name>